<gene>
    <name evidence="6" type="ORF">ACFS29_14955</name>
</gene>
<comment type="caution">
    <text evidence="6">The sequence shown here is derived from an EMBL/GenBank/DDBJ whole genome shotgun (WGS) entry which is preliminary data.</text>
</comment>
<evidence type="ECO:0000313" key="6">
    <source>
        <dbReference type="EMBL" id="MFD2916950.1"/>
    </source>
</evidence>
<organism evidence="6 7">
    <name type="scientific">Psychroserpens luteus</name>
    <dbReference type="NCBI Taxonomy" id="1434066"/>
    <lineage>
        <taxon>Bacteria</taxon>
        <taxon>Pseudomonadati</taxon>
        <taxon>Bacteroidota</taxon>
        <taxon>Flavobacteriia</taxon>
        <taxon>Flavobacteriales</taxon>
        <taxon>Flavobacteriaceae</taxon>
        <taxon>Psychroserpens</taxon>
    </lineage>
</organism>
<dbReference type="Proteomes" id="UP001597548">
    <property type="component" value="Unassembled WGS sequence"/>
</dbReference>
<evidence type="ECO:0000256" key="1">
    <source>
        <dbReference type="ARBA" id="ARBA00022617"/>
    </source>
</evidence>
<keyword evidence="1 4" id="KW-0349">Heme</keyword>
<keyword evidence="3 4" id="KW-0408">Iron</keyword>
<accession>A0ABW5ZVB0</accession>
<feature type="domain" description="Cytochrome c" evidence="5">
    <location>
        <begin position="9"/>
        <end position="41"/>
    </location>
</feature>
<dbReference type="SUPFAM" id="SSF46626">
    <property type="entry name" value="Cytochrome c"/>
    <property type="match status" value="1"/>
</dbReference>
<proteinExistence type="predicted"/>
<evidence type="ECO:0000256" key="2">
    <source>
        <dbReference type="ARBA" id="ARBA00022723"/>
    </source>
</evidence>
<evidence type="ECO:0000313" key="7">
    <source>
        <dbReference type="Proteomes" id="UP001597548"/>
    </source>
</evidence>
<evidence type="ECO:0000256" key="4">
    <source>
        <dbReference type="PROSITE-ProRule" id="PRU00433"/>
    </source>
</evidence>
<dbReference type="Pfam" id="PF00034">
    <property type="entry name" value="Cytochrom_C"/>
    <property type="match status" value="1"/>
</dbReference>
<sequence>MRNKCFYYRNSFRRKKLFNANCASCHKLDKNMAGPALRGIA</sequence>
<evidence type="ECO:0000259" key="5">
    <source>
        <dbReference type="PROSITE" id="PS51007"/>
    </source>
</evidence>
<evidence type="ECO:0000256" key="3">
    <source>
        <dbReference type="ARBA" id="ARBA00023004"/>
    </source>
</evidence>
<dbReference type="Gene3D" id="1.10.760.10">
    <property type="entry name" value="Cytochrome c-like domain"/>
    <property type="match status" value="1"/>
</dbReference>
<dbReference type="InterPro" id="IPR036909">
    <property type="entry name" value="Cyt_c-like_dom_sf"/>
</dbReference>
<protein>
    <submittedName>
        <fullName evidence="6">C-type cytochrome</fullName>
    </submittedName>
</protein>
<keyword evidence="7" id="KW-1185">Reference proteome</keyword>
<keyword evidence="2 4" id="KW-0479">Metal-binding</keyword>
<dbReference type="EMBL" id="JBHUOS010000010">
    <property type="protein sequence ID" value="MFD2916950.1"/>
    <property type="molecule type" value="Genomic_DNA"/>
</dbReference>
<reference evidence="7" key="1">
    <citation type="journal article" date="2019" name="Int. J. Syst. Evol. Microbiol.">
        <title>The Global Catalogue of Microorganisms (GCM) 10K type strain sequencing project: providing services to taxonomists for standard genome sequencing and annotation.</title>
        <authorList>
            <consortium name="The Broad Institute Genomics Platform"/>
            <consortium name="The Broad Institute Genome Sequencing Center for Infectious Disease"/>
            <person name="Wu L."/>
            <person name="Ma J."/>
        </authorList>
    </citation>
    <scope>NUCLEOTIDE SEQUENCE [LARGE SCALE GENOMIC DNA]</scope>
    <source>
        <strain evidence="7">KCTC 32514</strain>
    </source>
</reference>
<dbReference type="RefSeq" id="WP_194506717.1">
    <property type="nucleotide sequence ID" value="NZ_JADILU010000001.1"/>
</dbReference>
<name>A0ABW5ZVB0_9FLAO</name>
<dbReference type="PROSITE" id="PS51007">
    <property type="entry name" value="CYTC"/>
    <property type="match status" value="1"/>
</dbReference>
<dbReference type="InterPro" id="IPR009056">
    <property type="entry name" value="Cyt_c-like_dom"/>
</dbReference>